<evidence type="ECO:0000256" key="1">
    <source>
        <dbReference type="ARBA" id="ARBA00005234"/>
    </source>
</evidence>
<organism evidence="6 7">
    <name type="scientific">Microthlaspi erraticum</name>
    <dbReference type="NCBI Taxonomy" id="1685480"/>
    <lineage>
        <taxon>Eukaryota</taxon>
        <taxon>Viridiplantae</taxon>
        <taxon>Streptophyta</taxon>
        <taxon>Embryophyta</taxon>
        <taxon>Tracheophyta</taxon>
        <taxon>Spermatophyta</taxon>
        <taxon>Magnoliopsida</taxon>
        <taxon>eudicotyledons</taxon>
        <taxon>Gunneridae</taxon>
        <taxon>Pentapetalae</taxon>
        <taxon>rosids</taxon>
        <taxon>malvids</taxon>
        <taxon>Brassicales</taxon>
        <taxon>Brassicaceae</taxon>
        <taxon>Coluteocarpeae</taxon>
        <taxon>Microthlaspi</taxon>
    </lineage>
</organism>
<evidence type="ECO:0000256" key="4">
    <source>
        <dbReference type="SAM" id="MobiDB-lite"/>
    </source>
</evidence>
<dbReference type="Proteomes" id="UP000467841">
    <property type="component" value="Unassembled WGS sequence"/>
</dbReference>
<dbReference type="AlphaFoldDB" id="A0A6D2HGY0"/>
<feature type="region of interest" description="Disordered" evidence="4">
    <location>
        <begin position="614"/>
        <end position="656"/>
    </location>
</feature>
<dbReference type="GO" id="GO:0008234">
    <property type="term" value="F:cysteine-type peptidase activity"/>
    <property type="evidence" value="ECO:0007669"/>
    <property type="project" value="InterPro"/>
</dbReference>
<dbReference type="SUPFAM" id="SSF54001">
    <property type="entry name" value="Cysteine proteinases"/>
    <property type="match status" value="1"/>
</dbReference>
<comment type="caution">
    <text evidence="6">The sequence shown here is derived from an EMBL/GenBank/DDBJ whole genome shotgun (WGS) entry which is preliminary data.</text>
</comment>
<accession>A0A6D2HGY0</accession>
<reference evidence="6" key="1">
    <citation type="submission" date="2020-01" db="EMBL/GenBank/DDBJ databases">
        <authorList>
            <person name="Mishra B."/>
        </authorList>
    </citation>
    <scope>NUCLEOTIDE SEQUENCE [LARGE SCALE GENOMIC DNA]</scope>
</reference>
<evidence type="ECO:0000256" key="2">
    <source>
        <dbReference type="ARBA" id="ARBA00022670"/>
    </source>
</evidence>
<feature type="region of interest" description="Disordered" evidence="4">
    <location>
        <begin position="1"/>
        <end position="48"/>
    </location>
</feature>
<gene>
    <name evidence="6" type="ORF">MERR_LOCUS2346</name>
</gene>
<dbReference type="Gene3D" id="3.40.395.10">
    <property type="entry name" value="Adenoviral Proteinase, Chain A"/>
    <property type="match status" value="1"/>
</dbReference>
<feature type="compositionally biased region" description="Polar residues" evidence="4">
    <location>
        <begin position="642"/>
        <end position="656"/>
    </location>
</feature>
<evidence type="ECO:0000256" key="3">
    <source>
        <dbReference type="ARBA" id="ARBA00022801"/>
    </source>
</evidence>
<keyword evidence="2" id="KW-0645">Protease</keyword>
<protein>
    <recommendedName>
        <fullName evidence="5">Ubiquitin-like protease family profile domain-containing protein</fullName>
    </recommendedName>
</protein>
<dbReference type="InterPro" id="IPR003653">
    <property type="entry name" value="Peptidase_C48_C"/>
</dbReference>
<name>A0A6D2HGY0_9BRAS</name>
<comment type="similarity">
    <text evidence="1">Belongs to the peptidase C48 family.</text>
</comment>
<evidence type="ECO:0000259" key="5">
    <source>
        <dbReference type="PROSITE" id="PS50600"/>
    </source>
</evidence>
<feature type="domain" description="Ubiquitin-like protease family profile" evidence="5">
    <location>
        <begin position="356"/>
        <end position="544"/>
    </location>
</feature>
<keyword evidence="3" id="KW-0378">Hydrolase</keyword>
<feature type="compositionally biased region" description="Low complexity" evidence="4">
    <location>
        <begin position="615"/>
        <end position="629"/>
    </location>
</feature>
<keyword evidence="7" id="KW-1185">Reference proteome</keyword>
<evidence type="ECO:0000313" key="6">
    <source>
        <dbReference type="EMBL" id="CAA7015111.1"/>
    </source>
</evidence>
<sequence>MSEATADSVDVQRRLDEVETSPTDNSSGAGGVVELNEPVNDDHDLRDPCMQTDVDMVDALGGEVDIDCPPKDASITETLCTETSERVSVDVGTVARDFVAPEPVLQESKRHTTSSVITVEDKTNEGGNSDDRDMHLESLIANIVSDSASPKSLHTLDCVSPSRLASSRVSAPDMGVPSMYKVWPSQTTSYDGVLAGSTNAMAEGLKVMEGCRSVDVSVDGAIAEEKEGNPCDNKSSEGKQDRPEAMYEEYVAEESQNGQGMVDETEAGRIRETEVVVDAIDSVLSTHVTVSDSSPPPPRSAHVPSELEIALANTLLAGERHAPGVLFPRVDLQSYSLFQKTLTVDRNFLHISQDRYDLENSFFLDLARSQEWVSTKHMEVLMTYLGAKHAHVLAQEHSSFASPWFVKYLQGKYRKFKAAINKNMVRWDSAITDYVTSPGKSWLNEIHTVYAPMIWNDAHWVGLAVHLETHYVKVMDPFPSLYADRKVDVFMAPVVEMLPHLISKFCPSATQNNNPFTYARMSTIYENKRAGDCGPVAVKFMEMHAYDDPPPHLVGVTDAMVDDFRKTYAMELYRDFVVFWSILEHIGHEEHGGTWRMEAAQLDTQRKKGEAILKTSSTVHSTNRSSSSTRPAKLQLDRAGESKSNPKNVASPLTSL</sequence>
<dbReference type="OrthoDB" id="1114153at2759"/>
<dbReference type="Pfam" id="PF02902">
    <property type="entry name" value="Peptidase_C48"/>
    <property type="match status" value="1"/>
</dbReference>
<dbReference type="InterPro" id="IPR038765">
    <property type="entry name" value="Papain-like_cys_pep_sf"/>
</dbReference>
<dbReference type="EMBL" id="CACVBM020000144">
    <property type="protein sequence ID" value="CAA7015111.1"/>
    <property type="molecule type" value="Genomic_DNA"/>
</dbReference>
<proteinExistence type="inferred from homology"/>
<evidence type="ECO:0000313" key="7">
    <source>
        <dbReference type="Proteomes" id="UP000467841"/>
    </source>
</evidence>
<dbReference type="PROSITE" id="PS50600">
    <property type="entry name" value="ULP_PROTEASE"/>
    <property type="match status" value="1"/>
</dbReference>
<dbReference type="GO" id="GO:0006508">
    <property type="term" value="P:proteolysis"/>
    <property type="evidence" value="ECO:0007669"/>
    <property type="project" value="UniProtKB-KW"/>
</dbReference>